<protein>
    <recommendedName>
        <fullName evidence="3">DUF5666 domain-containing protein</fullName>
    </recommendedName>
</protein>
<sequence length="183" mass="19766">MSQELEIVQGRTLRYGGQAVLGFVDVFEAGKASLDLWHEGEKLWLARLQVGRGDIFPVGGHFLRVAELLEADEGTRARLRLDEVADAGGLRAADATHPVLVEGGVLEVGLSRVAFAGEPAAGHAPVEVWPKVQKREKVAPADLERSELAVGGTLAFGNRRLQVVRIQPRAGEVLGYVEFEVLP</sequence>
<accession>A0ABP7M1I4</accession>
<organism evidence="1 2">
    <name type="scientific">Luteimonas lutimaris</name>
    <dbReference type="NCBI Taxonomy" id="698645"/>
    <lineage>
        <taxon>Bacteria</taxon>
        <taxon>Pseudomonadati</taxon>
        <taxon>Pseudomonadota</taxon>
        <taxon>Gammaproteobacteria</taxon>
        <taxon>Lysobacterales</taxon>
        <taxon>Lysobacteraceae</taxon>
        <taxon>Luteimonas</taxon>
    </lineage>
</organism>
<dbReference type="EMBL" id="BAAAZU010000001">
    <property type="protein sequence ID" value="GAA3912072.1"/>
    <property type="molecule type" value="Genomic_DNA"/>
</dbReference>
<dbReference type="Proteomes" id="UP001501727">
    <property type="component" value="Unassembled WGS sequence"/>
</dbReference>
<name>A0ABP7M1I4_9GAMM</name>
<evidence type="ECO:0000313" key="1">
    <source>
        <dbReference type="EMBL" id="GAA3912072.1"/>
    </source>
</evidence>
<keyword evidence="2" id="KW-1185">Reference proteome</keyword>
<evidence type="ECO:0008006" key="3">
    <source>
        <dbReference type="Google" id="ProtNLM"/>
    </source>
</evidence>
<gene>
    <name evidence="1" type="ORF">GCM10022229_00840</name>
</gene>
<comment type="caution">
    <text evidence="1">The sequence shown here is derived from an EMBL/GenBank/DDBJ whole genome shotgun (WGS) entry which is preliminary data.</text>
</comment>
<evidence type="ECO:0000313" key="2">
    <source>
        <dbReference type="Proteomes" id="UP001501727"/>
    </source>
</evidence>
<proteinExistence type="predicted"/>
<dbReference type="RefSeq" id="WP_344757947.1">
    <property type="nucleotide sequence ID" value="NZ_BAAAZU010000001.1"/>
</dbReference>
<reference evidence="2" key="1">
    <citation type="journal article" date="2019" name="Int. J. Syst. Evol. Microbiol.">
        <title>The Global Catalogue of Microorganisms (GCM) 10K type strain sequencing project: providing services to taxonomists for standard genome sequencing and annotation.</title>
        <authorList>
            <consortium name="The Broad Institute Genomics Platform"/>
            <consortium name="The Broad Institute Genome Sequencing Center for Infectious Disease"/>
            <person name="Wu L."/>
            <person name="Ma J."/>
        </authorList>
    </citation>
    <scope>NUCLEOTIDE SEQUENCE [LARGE SCALE GENOMIC DNA]</scope>
    <source>
        <strain evidence="2">JCM 16916</strain>
    </source>
</reference>